<proteinExistence type="predicted"/>
<feature type="region of interest" description="Disordered" evidence="1">
    <location>
        <begin position="226"/>
        <end position="249"/>
    </location>
</feature>
<name>A0AAW0MG37_9GOBI</name>
<sequence>MSATPPPTQPPEFIIRREFKVNGQIGEKGQKDKLSYSNLVHQIEMGLRKGHSEAEIVEAVIRAVSPGLSLRDMLEIKTDLTLSQLRTILKGHYKEDSSTDLYHRLINVTQEHNESPQNFLFRAIELKERLFAASREPGAEEQYSAELIQKKFLRAVGTGLINDNVKYQIKSYLDDTAVTDDVLIAKINEAASLEWERQQKFRKHSKEPRIREIKAETQTVQEAEIGAVGGREKTSAVPPKTKPQPTVPRRESELLDVISQLKGEIAEIKSAIHESKKSSPQHRPNKKRGCKSCQDRNQEEQCDHCFKCGQSGHLSRVTPQAKQKEQRDVHKLLTDSIQYLETKLAADMQEKERAAVSINLLSPERKAQLLHLIGKKHMIICRFDGHETKALWDTGSQVCLINEKWRQRNIPHATVRSLSEILVLASWMEEP</sequence>
<evidence type="ECO:0000313" key="2">
    <source>
        <dbReference type="EMBL" id="KAK7878975.1"/>
    </source>
</evidence>
<comment type="caution">
    <text evidence="2">The sequence shown here is derived from an EMBL/GenBank/DDBJ whole genome shotgun (WGS) entry which is preliminary data.</text>
</comment>
<feature type="compositionally biased region" description="Basic residues" evidence="1">
    <location>
        <begin position="279"/>
        <end position="290"/>
    </location>
</feature>
<dbReference type="AlphaFoldDB" id="A0AAW0MG37"/>
<evidence type="ECO:0000313" key="3">
    <source>
        <dbReference type="Proteomes" id="UP001460270"/>
    </source>
</evidence>
<dbReference type="Proteomes" id="UP001460270">
    <property type="component" value="Unassembled WGS sequence"/>
</dbReference>
<organism evidence="2 3">
    <name type="scientific">Mugilogobius chulae</name>
    <name type="common">yellowstripe goby</name>
    <dbReference type="NCBI Taxonomy" id="88201"/>
    <lineage>
        <taxon>Eukaryota</taxon>
        <taxon>Metazoa</taxon>
        <taxon>Chordata</taxon>
        <taxon>Craniata</taxon>
        <taxon>Vertebrata</taxon>
        <taxon>Euteleostomi</taxon>
        <taxon>Actinopterygii</taxon>
        <taxon>Neopterygii</taxon>
        <taxon>Teleostei</taxon>
        <taxon>Neoteleostei</taxon>
        <taxon>Acanthomorphata</taxon>
        <taxon>Gobiaria</taxon>
        <taxon>Gobiiformes</taxon>
        <taxon>Gobioidei</taxon>
        <taxon>Gobiidae</taxon>
        <taxon>Gobionellinae</taxon>
        <taxon>Mugilogobius</taxon>
    </lineage>
</organism>
<accession>A0AAW0MG37</accession>
<feature type="region of interest" description="Disordered" evidence="1">
    <location>
        <begin position="272"/>
        <end position="292"/>
    </location>
</feature>
<reference evidence="3" key="1">
    <citation type="submission" date="2024-04" db="EMBL/GenBank/DDBJ databases">
        <title>Salinicola lusitanus LLJ914,a marine bacterium isolated from the Okinawa Trough.</title>
        <authorList>
            <person name="Li J."/>
        </authorList>
    </citation>
    <scope>NUCLEOTIDE SEQUENCE [LARGE SCALE GENOMIC DNA]</scope>
</reference>
<dbReference type="EMBL" id="JBBPFD010000409">
    <property type="protein sequence ID" value="KAK7878975.1"/>
    <property type="molecule type" value="Genomic_DNA"/>
</dbReference>
<keyword evidence="3" id="KW-1185">Reference proteome</keyword>
<evidence type="ECO:0000256" key="1">
    <source>
        <dbReference type="SAM" id="MobiDB-lite"/>
    </source>
</evidence>
<protein>
    <submittedName>
        <fullName evidence="2">Uncharacterized protein</fullName>
    </submittedName>
</protein>
<gene>
    <name evidence="2" type="ORF">WMY93_034189</name>
</gene>